<feature type="compositionally biased region" description="Basic residues" evidence="1">
    <location>
        <begin position="95"/>
        <end position="112"/>
    </location>
</feature>
<feature type="compositionally biased region" description="Low complexity" evidence="1">
    <location>
        <begin position="75"/>
        <end position="94"/>
    </location>
</feature>
<sequence length="238" mass="26257">MNGSRLTVLFSITTLILLLNSVASRLTPIKKPWKLLDNTILECKVFNGAISKCHVKYEPVNKSTDNTLRVNSFKPTPTKTSTTTTTTTTTPRPIHTTRHGRQRRPNPKKYPGKPHYTTLPKIINPVVYCKCSNVLCKVDRFIGSNLNECNKNNKGLLQNLPNTLKKAAGKVIDGAARLGKKLVKTVVNSVASATKGVIRGGYKLGKKFYSGLKSGYKAVKRLGSKIANIGKSVFNWLF</sequence>
<keyword evidence="2" id="KW-0732">Signal</keyword>
<feature type="region of interest" description="Disordered" evidence="1">
    <location>
        <begin position="68"/>
        <end position="115"/>
    </location>
</feature>
<dbReference type="AlphaFoldDB" id="A0A6G0Y7K7"/>
<evidence type="ECO:0000313" key="4">
    <source>
        <dbReference type="Proteomes" id="UP000478052"/>
    </source>
</evidence>
<reference evidence="3 4" key="1">
    <citation type="submission" date="2019-08" db="EMBL/GenBank/DDBJ databases">
        <title>Whole genome of Aphis craccivora.</title>
        <authorList>
            <person name="Voronova N.V."/>
            <person name="Shulinski R.S."/>
            <person name="Bandarenka Y.V."/>
            <person name="Zhorov D.G."/>
            <person name="Warner D."/>
        </authorList>
    </citation>
    <scope>NUCLEOTIDE SEQUENCE [LARGE SCALE GENOMIC DNA]</scope>
    <source>
        <strain evidence="3">180601</strain>
        <tissue evidence="3">Whole Body</tissue>
    </source>
</reference>
<feature type="signal peptide" evidence="2">
    <location>
        <begin position="1"/>
        <end position="24"/>
    </location>
</feature>
<comment type="caution">
    <text evidence="3">The sequence shown here is derived from an EMBL/GenBank/DDBJ whole genome shotgun (WGS) entry which is preliminary data.</text>
</comment>
<feature type="chain" id="PRO_5026321024" evidence="2">
    <location>
        <begin position="25"/>
        <end position="238"/>
    </location>
</feature>
<dbReference type="EMBL" id="VUJU01005716">
    <property type="protein sequence ID" value="KAF0750443.1"/>
    <property type="molecule type" value="Genomic_DNA"/>
</dbReference>
<evidence type="ECO:0000313" key="3">
    <source>
        <dbReference type="EMBL" id="KAF0750443.1"/>
    </source>
</evidence>
<protein>
    <submittedName>
        <fullName evidence="3">Uncharacterized protein</fullName>
    </submittedName>
</protein>
<organism evidence="3 4">
    <name type="scientific">Aphis craccivora</name>
    <name type="common">Cowpea aphid</name>
    <dbReference type="NCBI Taxonomy" id="307492"/>
    <lineage>
        <taxon>Eukaryota</taxon>
        <taxon>Metazoa</taxon>
        <taxon>Ecdysozoa</taxon>
        <taxon>Arthropoda</taxon>
        <taxon>Hexapoda</taxon>
        <taxon>Insecta</taxon>
        <taxon>Pterygota</taxon>
        <taxon>Neoptera</taxon>
        <taxon>Paraneoptera</taxon>
        <taxon>Hemiptera</taxon>
        <taxon>Sternorrhyncha</taxon>
        <taxon>Aphidomorpha</taxon>
        <taxon>Aphidoidea</taxon>
        <taxon>Aphididae</taxon>
        <taxon>Aphidini</taxon>
        <taxon>Aphis</taxon>
        <taxon>Aphis</taxon>
    </lineage>
</organism>
<proteinExistence type="predicted"/>
<evidence type="ECO:0000256" key="1">
    <source>
        <dbReference type="SAM" id="MobiDB-lite"/>
    </source>
</evidence>
<name>A0A6G0Y7K7_APHCR</name>
<gene>
    <name evidence="3" type="ORF">FWK35_00034261</name>
</gene>
<accession>A0A6G0Y7K7</accession>
<dbReference type="Proteomes" id="UP000478052">
    <property type="component" value="Unassembled WGS sequence"/>
</dbReference>
<evidence type="ECO:0000256" key="2">
    <source>
        <dbReference type="SAM" id="SignalP"/>
    </source>
</evidence>
<keyword evidence="4" id="KW-1185">Reference proteome</keyword>